<dbReference type="AlphaFoldDB" id="A0A0M0J491"/>
<dbReference type="OrthoDB" id="346910at2759"/>
<dbReference type="InterPro" id="IPR035984">
    <property type="entry name" value="Acyl-CoA-binding_sf"/>
</dbReference>
<reference evidence="6" key="1">
    <citation type="journal article" date="2015" name="PLoS Genet.">
        <title>Genome Sequence and Transcriptome Analyses of Chrysochromulina tobin: Metabolic Tools for Enhanced Algal Fitness in the Prominent Order Prymnesiales (Haptophyceae).</title>
        <authorList>
            <person name="Hovde B.T."/>
            <person name="Deodato C.R."/>
            <person name="Hunsperger H.M."/>
            <person name="Ryken S.A."/>
            <person name="Yost W."/>
            <person name="Jha R.K."/>
            <person name="Patterson J."/>
            <person name="Monnat R.J. Jr."/>
            <person name="Barlow S.B."/>
            <person name="Starkenburg S.R."/>
            <person name="Cattolico R.A."/>
        </authorList>
    </citation>
    <scope>NUCLEOTIDE SEQUENCE</scope>
    <source>
        <strain evidence="6">CCMP291</strain>
    </source>
</reference>
<dbReference type="InterPro" id="IPR014352">
    <property type="entry name" value="FERM/acyl-CoA-bd_prot_sf"/>
</dbReference>
<keyword evidence="3" id="KW-1133">Transmembrane helix</keyword>
<evidence type="ECO:0000259" key="4">
    <source>
        <dbReference type="PROSITE" id="PS51228"/>
    </source>
</evidence>
<dbReference type="Pfam" id="PF03109">
    <property type="entry name" value="ABC1"/>
    <property type="match status" value="1"/>
</dbReference>
<gene>
    <name evidence="5" type="ORF">Ctob_001665</name>
</gene>
<evidence type="ECO:0000313" key="6">
    <source>
        <dbReference type="Proteomes" id="UP000037460"/>
    </source>
</evidence>
<dbReference type="SUPFAM" id="SSF47027">
    <property type="entry name" value="Acyl-CoA binding protein"/>
    <property type="match status" value="1"/>
</dbReference>
<feature type="domain" description="ACB" evidence="4">
    <location>
        <begin position="116"/>
        <end position="201"/>
    </location>
</feature>
<keyword evidence="2" id="KW-0446">Lipid-binding</keyword>
<dbReference type="GO" id="GO:0006631">
    <property type="term" value="P:fatty acid metabolic process"/>
    <property type="evidence" value="ECO:0007669"/>
    <property type="project" value="TreeGrafter"/>
</dbReference>
<organism evidence="5 6">
    <name type="scientific">Chrysochromulina tobinii</name>
    <dbReference type="NCBI Taxonomy" id="1460289"/>
    <lineage>
        <taxon>Eukaryota</taxon>
        <taxon>Haptista</taxon>
        <taxon>Haptophyta</taxon>
        <taxon>Prymnesiophyceae</taxon>
        <taxon>Prymnesiales</taxon>
        <taxon>Chrysochromulinaceae</taxon>
        <taxon>Chrysochromulina</taxon>
    </lineage>
</organism>
<dbReference type="PANTHER" id="PTHR23310:SF62">
    <property type="entry name" value="ACYL-COA BINDING PROTEIN 1, ISOFORM A"/>
    <property type="match status" value="1"/>
</dbReference>
<dbReference type="InterPro" id="IPR000582">
    <property type="entry name" value="Acyl-CoA-binding_protein"/>
</dbReference>
<dbReference type="Gene3D" id="1.20.80.10">
    <property type="match status" value="1"/>
</dbReference>
<sequence length="491" mass="51774">MIDDGVGGPATEGGGAVAPCFHADLHMGNMLYCAATDSVAFVDFGVCGRLPAALRGALLLQALSFVVEDTSHFSEGFAYALKTTRAEAATSTSTTNIAAVAAAASATSVAECADHLPMSFEAAAERMRNVRGLSTDTQLQLFGLYKQATSGDAPLTSPASRLDVKEQKKWVAWAAMRGQSASTAQACYLELTHTLLTHVSPPDDTAPPPTTDALAPAPPPLDTAALTADLRQLFVELERINPLRPDSDGTIDPALYALLLRGQLVLHEHGVQLPKEFALLIKTMLFGADYLTLFRGAEMKLLTTALSAAAVAYVTSHVRELSHVIPRRALPQIGSVIVRSQSRRLRAQLVETREHAAKTVLGQRLALLAAQAIERCRAAWSSEQCQGALAILAHGLAPLAAWASLALDSERRRSALSRLLTDGAKDMDLVAVIAACWPLVLLVALLVLMLLGGATAGESTAATLVWIANESAAAGEISNDISYNTVVVDGA</sequence>
<dbReference type="GO" id="GO:0000062">
    <property type="term" value="F:fatty-acyl-CoA binding"/>
    <property type="evidence" value="ECO:0007669"/>
    <property type="project" value="InterPro"/>
</dbReference>
<keyword evidence="3" id="KW-0812">Transmembrane</keyword>
<evidence type="ECO:0000256" key="1">
    <source>
        <dbReference type="ARBA" id="ARBA00005567"/>
    </source>
</evidence>
<dbReference type="Proteomes" id="UP000037460">
    <property type="component" value="Unassembled WGS sequence"/>
</dbReference>
<dbReference type="InterPro" id="IPR004147">
    <property type="entry name" value="ABC1_dom"/>
</dbReference>
<protein>
    <submittedName>
        <fullName evidence="5">Acyl-CoA-binding protein</fullName>
    </submittedName>
</protein>
<name>A0A0M0J491_9EUKA</name>
<evidence type="ECO:0000256" key="3">
    <source>
        <dbReference type="SAM" id="Phobius"/>
    </source>
</evidence>
<proteinExistence type="inferred from homology"/>
<evidence type="ECO:0000256" key="2">
    <source>
        <dbReference type="ARBA" id="ARBA00023121"/>
    </source>
</evidence>
<feature type="transmembrane region" description="Helical" evidence="3">
    <location>
        <begin position="429"/>
        <end position="451"/>
    </location>
</feature>
<keyword evidence="3" id="KW-0472">Membrane</keyword>
<comment type="similarity">
    <text evidence="1">Belongs to the ACBP family.</text>
</comment>
<evidence type="ECO:0000313" key="5">
    <source>
        <dbReference type="EMBL" id="KOO21028.1"/>
    </source>
</evidence>
<dbReference type="EMBL" id="JWZX01003394">
    <property type="protein sequence ID" value="KOO21028.1"/>
    <property type="molecule type" value="Genomic_DNA"/>
</dbReference>
<comment type="caution">
    <text evidence="5">The sequence shown here is derived from an EMBL/GenBank/DDBJ whole genome shotgun (WGS) entry which is preliminary data.</text>
</comment>
<dbReference type="Pfam" id="PF00887">
    <property type="entry name" value="ACBP"/>
    <property type="match status" value="1"/>
</dbReference>
<accession>A0A0M0J491</accession>
<dbReference type="PROSITE" id="PS51228">
    <property type="entry name" value="ACB_2"/>
    <property type="match status" value="1"/>
</dbReference>
<dbReference type="PANTHER" id="PTHR23310">
    <property type="entry name" value="ACYL-COA-BINDING PROTEIN, ACBP"/>
    <property type="match status" value="1"/>
</dbReference>
<keyword evidence="6" id="KW-1185">Reference proteome</keyword>